<feature type="compositionally biased region" description="Basic and acidic residues" evidence="2">
    <location>
        <begin position="537"/>
        <end position="546"/>
    </location>
</feature>
<evidence type="ECO:0000313" key="6">
    <source>
        <dbReference type="Proteomes" id="UP000541610"/>
    </source>
</evidence>
<feature type="region of interest" description="Disordered" evidence="2">
    <location>
        <begin position="1"/>
        <end position="28"/>
    </location>
</feature>
<organism evidence="5 6">
    <name type="scientific">Perkinsus olseni</name>
    <name type="common">Perkinsus atlanticus</name>
    <dbReference type="NCBI Taxonomy" id="32597"/>
    <lineage>
        <taxon>Eukaryota</taxon>
        <taxon>Sar</taxon>
        <taxon>Alveolata</taxon>
        <taxon>Perkinsozoa</taxon>
        <taxon>Perkinsea</taxon>
        <taxon>Perkinsida</taxon>
        <taxon>Perkinsidae</taxon>
        <taxon>Perkinsus</taxon>
    </lineage>
</organism>
<evidence type="ECO:0000256" key="2">
    <source>
        <dbReference type="SAM" id="MobiDB-lite"/>
    </source>
</evidence>
<protein>
    <submittedName>
        <fullName evidence="5">Uncharacterized protein</fullName>
    </submittedName>
</protein>
<evidence type="ECO:0000259" key="3">
    <source>
        <dbReference type="PROSITE" id="PS50158"/>
    </source>
</evidence>
<feature type="compositionally biased region" description="Acidic residues" evidence="2">
    <location>
        <begin position="957"/>
        <end position="970"/>
    </location>
</feature>
<dbReference type="GO" id="GO:0015074">
    <property type="term" value="P:DNA integration"/>
    <property type="evidence" value="ECO:0007669"/>
    <property type="project" value="InterPro"/>
</dbReference>
<feature type="domain" description="Integrase catalytic" evidence="4">
    <location>
        <begin position="1818"/>
        <end position="1992"/>
    </location>
</feature>
<evidence type="ECO:0000313" key="5">
    <source>
        <dbReference type="EMBL" id="KAF4678866.1"/>
    </source>
</evidence>
<dbReference type="Gene3D" id="3.10.10.10">
    <property type="entry name" value="HIV Type 1 Reverse Transcriptase, subunit A, domain 1"/>
    <property type="match status" value="1"/>
</dbReference>
<feature type="region of interest" description="Disordered" evidence="2">
    <location>
        <begin position="930"/>
        <end position="978"/>
    </location>
</feature>
<dbReference type="Proteomes" id="UP000541610">
    <property type="component" value="Unassembled WGS sequence"/>
</dbReference>
<dbReference type="SUPFAM" id="SSF56672">
    <property type="entry name" value="DNA/RNA polymerases"/>
    <property type="match status" value="1"/>
</dbReference>
<evidence type="ECO:0000256" key="1">
    <source>
        <dbReference type="PROSITE-ProRule" id="PRU00047"/>
    </source>
</evidence>
<dbReference type="InterPro" id="IPR008042">
    <property type="entry name" value="Retrotrans_Pao"/>
</dbReference>
<dbReference type="SUPFAM" id="SSF53098">
    <property type="entry name" value="Ribonuclease H-like"/>
    <property type="match status" value="1"/>
</dbReference>
<dbReference type="InterPro" id="IPR036397">
    <property type="entry name" value="RNaseH_sf"/>
</dbReference>
<dbReference type="PROSITE" id="PS50158">
    <property type="entry name" value="ZF_CCHC"/>
    <property type="match status" value="1"/>
</dbReference>
<feature type="compositionally biased region" description="Polar residues" evidence="2">
    <location>
        <begin position="649"/>
        <end position="666"/>
    </location>
</feature>
<dbReference type="PROSITE" id="PS50994">
    <property type="entry name" value="INTEGRASE"/>
    <property type="match status" value="1"/>
</dbReference>
<feature type="region of interest" description="Disordered" evidence="2">
    <location>
        <begin position="494"/>
        <end position="553"/>
    </location>
</feature>
<feature type="domain" description="CCHC-type" evidence="3">
    <location>
        <begin position="580"/>
        <end position="594"/>
    </location>
</feature>
<feature type="region of interest" description="Disordered" evidence="2">
    <location>
        <begin position="649"/>
        <end position="679"/>
    </location>
</feature>
<dbReference type="OrthoDB" id="445718at2759"/>
<feature type="compositionally biased region" description="Polar residues" evidence="2">
    <location>
        <begin position="58"/>
        <end position="71"/>
    </location>
</feature>
<accession>A0A7J6N534</accession>
<evidence type="ECO:0000259" key="4">
    <source>
        <dbReference type="PROSITE" id="PS50994"/>
    </source>
</evidence>
<name>A0A7J6N534_PEROL</name>
<dbReference type="Pfam" id="PF05380">
    <property type="entry name" value="Peptidase_A17"/>
    <property type="match status" value="1"/>
</dbReference>
<keyword evidence="1" id="KW-0479">Metal-binding</keyword>
<feature type="compositionally biased region" description="Polar residues" evidence="2">
    <location>
        <begin position="930"/>
        <end position="942"/>
    </location>
</feature>
<keyword evidence="1" id="KW-0863">Zinc-finger</keyword>
<dbReference type="GO" id="GO:0003676">
    <property type="term" value="F:nucleic acid binding"/>
    <property type="evidence" value="ECO:0007669"/>
    <property type="project" value="InterPro"/>
</dbReference>
<dbReference type="Gene3D" id="4.10.60.10">
    <property type="entry name" value="Zinc finger, CCHC-type"/>
    <property type="match status" value="1"/>
</dbReference>
<dbReference type="InterPro" id="IPR001878">
    <property type="entry name" value="Znf_CCHC"/>
</dbReference>
<dbReference type="InterPro" id="IPR001584">
    <property type="entry name" value="Integrase_cat-core"/>
</dbReference>
<feature type="compositionally biased region" description="Basic and acidic residues" evidence="2">
    <location>
        <begin position="510"/>
        <end position="528"/>
    </location>
</feature>
<dbReference type="InterPro" id="IPR012337">
    <property type="entry name" value="RNaseH-like_sf"/>
</dbReference>
<dbReference type="PANTHER" id="PTHR37984:SF5">
    <property type="entry name" value="PROTEIN NYNRIN-LIKE"/>
    <property type="match status" value="1"/>
</dbReference>
<dbReference type="GO" id="GO:0008270">
    <property type="term" value="F:zinc ion binding"/>
    <property type="evidence" value="ECO:0007669"/>
    <property type="project" value="UniProtKB-KW"/>
</dbReference>
<dbReference type="SMART" id="SM00343">
    <property type="entry name" value="ZnF_C2HC"/>
    <property type="match status" value="3"/>
</dbReference>
<dbReference type="InterPro" id="IPR036875">
    <property type="entry name" value="Znf_CCHC_sf"/>
</dbReference>
<feature type="region of interest" description="Disordered" evidence="2">
    <location>
        <begin position="49"/>
        <end position="181"/>
    </location>
</feature>
<dbReference type="EMBL" id="JABANP010000823">
    <property type="protein sequence ID" value="KAF4678866.1"/>
    <property type="molecule type" value="Genomic_DNA"/>
</dbReference>
<dbReference type="InterPro" id="IPR043128">
    <property type="entry name" value="Rev_trsase/Diguanyl_cyclase"/>
</dbReference>
<feature type="compositionally biased region" description="Low complexity" evidence="2">
    <location>
        <begin position="1"/>
        <end position="12"/>
    </location>
</feature>
<sequence>MSDMLNNNTNYTNPPPTGQDPPQVHHGEASRITPEALIFHPPLLRPRVRADYIPPQDSPDNSEALINTTTGDVVVPSTRRPLQDDSANDPTQQRGDVTTTGVWPNNPQRGTLPLGSGVPAAPQDGQSQHYYGYDGAIFAGNAGDNGDQRGQPPVNADTRSTQLPPPQPYFIPPENYREQPPPRGLSHNYSLQHGPDYHGPQYPFYASHVNNNYYKEAFALYPPHPQRGQRVDAGAPPMPPSVAPHYPHHYPTSGYGQVPHGQPYQFYVPRRRGMAHYGWCEGCDNYSCSAQISIKDYDSAERVVDSLKPKTIFEGAEDRRSGTTFIEQMFTKTEGHPDVVRYLWLKRYTTSYVWTLITDAIQPPTRCHRAYQRQLHQLLGRIRYHYDTLGHVQRTSDDLAHCVQGKGTVYQFIQKLETMASELHDLGSPVPYRDLKLRLHKGLKSMLLRQRLDVDLMNDQMSFEQFRDGVLLHHKQLINYYGVDYELKGPMTSIATQPRTTESYRSGSYRPRDRSSDSRRERDRRVKDYTPTSATSQDHHVTERRPSVNSLCDNYDEDSQDDYSLHHLLAIRNDVTGFTCFRCHKEGHSAKNCPATTPAGLRDRCRICGNPEHTAETCRINAEKLQCHRCNNPGHLAYVCGARMPTTSTTKISGNSSGTKSQPSTGKGTGSRPAAKGRANTNVNATFLDDTTPERGSHCYTLRSSRKRAPTPDPRVRHRDGMLTGYVTIEDTEVLAIYDTGANVSLVTASCLNEVAPNASIETNIPSTLSAANGGNLHTIVTTVPLTTPVILGCPTMALLDTQITINMSGYHIETNYSVTPFQPRVTFDDHVRHYGDEQSGVYREDHCVINYKVQQINRLCLQEFCEPVHYDGVSLQPTTPWFSTIFPDAYTNSVNVDQLTRGQGPCNHGENDTTMTSSRVQAASLTPMVNSSNDDTVTNNWVPPKHGYEHTNVANLDDDDSGDDEEDRGEDNLPPWEALDREWAYDATTPLGRAIVRASWRDSTRPPMNYRQAAARGARCTKRLSHTQKEAFQEALATYIDRGFCTIVQNNSVDNYNGGPSFDQCQQAWDKLTTGTYYEGTTVMKPKHYTPAHTVFRDNHPTTPCRIVLDYRVLNRYLLRGGRTQNDLQGTLLQLRGFRYFVASDISKAFCQMKASLHDLAYTNYTCIGDYTVLWSSVSFGTSSAPNFLECCTYDITTEADALRKAGATLTLSPLVDPYLYDDDTLAEVLLLPTPEAFDYIRQGPMVPKEFVLLKYVDDLFNGGDSPELASQANDFSLHILGGHGLKADSIKNVRSWSQSSTEETTSKSLLGYHYRDEQLFVVYSGQLPSGATTKRAACSALASLYDPLGIFIEYDLKGRLIWRRICENYKSWSDPIDTNVANDLEDWVKECQAVTTRGVPRHIDVQLQPLLVSTDASTDIWGVDVRCTDNTTISTRLLSRGGVFPKTQTSWTIPRKELVALWKGLQLLKLMSPYLPVPSYYKPNQVPLDPLAPVLRPRQVRLLCDSEITIYRLRRPANDKRLPAVERRRLIEVRKLCEELDVIVLHVPSELNYADSVSRARTTGDLINPTAVLNSMTTAKVIYDYREHPDEFDEDVVISTTAPSVLAINQDGIDLPEVGPLPEDQRGELEAIMDYAKPSDRITEGLLEDSQFTTRVQECVLRSQLEDQDIRDLKTILLGESTTALYGVRATRLQRLSKVCFLDDDGLLRRYPEPHRLTQPHNEKGVLCLGRSLYSAFLIRVLATIFHYLYGHLGAKRVHILLRRDYWRDSMFRLIRITIGSCIPCLKARATRQHNYLVTQVQTLLTECLWQLVGVDVAGPYGRTSASTSSSNNTTPTSDSDKDHYILLIHDYVSGFTVARPMRNSKATTVAGVLDSVFLEHGSPAVLLTDHDRSILSSKAVRTILGRHGTRHYILPAYSYQLGFWERAHKDFVGVTRALQASRPITGPDASTSIVENAYIADYLVAVRAYNHTPRLWANVSPFQLHYGYSGRLPGQHPEMDSSIDWDTLNLRYSTTDIVDFVHKNVPLLTDAKEDMKTTLGEYLELWRIKQQHHLQRYASDHPNDYKPKLFDLVFVTKRADTSIGNHLQTHWSGPYTIVQLQGSSMVKAIQGILLEGIGGVEAGEDDTTAVVPLIYGASESFSLKNVTHAAALQEVVLNYYQRSQRAYLDSDGTLRTMKLTTTSQPDDALRVARARDATALQHMRQPSPSALRPLHNYKPKKNYMIAKKKDNLILLLYGQHLPRELQMVNHNKRMSCLRLATPAVSTKLRDYFGSSRRPLFGKFMEVIPSLGSVVISTTSPHIGLASVIDDAVGDDYIRLQALDVVVENGMVTTPQLTSIDDYVALYDTVIYVRPSASTWTRTRGRQLQELMTKIQELLQDD</sequence>
<keyword evidence="1" id="KW-0862">Zinc</keyword>
<dbReference type="SUPFAM" id="SSF57756">
    <property type="entry name" value="Retrovirus zinc finger-like domains"/>
    <property type="match status" value="1"/>
</dbReference>
<dbReference type="InterPro" id="IPR050951">
    <property type="entry name" value="Retrovirus_Pol_polyprotein"/>
</dbReference>
<gene>
    <name evidence="5" type="ORF">FOZ60_015957</name>
</gene>
<comment type="caution">
    <text evidence="5">The sequence shown here is derived from an EMBL/GenBank/DDBJ whole genome shotgun (WGS) entry which is preliminary data.</text>
</comment>
<dbReference type="Gene3D" id="3.30.70.270">
    <property type="match status" value="1"/>
</dbReference>
<dbReference type="InterPro" id="IPR043502">
    <property type="entry name" value="DNA/RNA_pol_sf"/>
</dbReference>
<proteinExistence type="predicted"/>
<dbReference type="PANTHER" id="PTHR37984">
    <property type="entry name" value="PROTEIN CBG26694"/>
    <property type="match status" value="1"/>
</dbReference>
<feature type="compositionally biased region" description="Polar residues" evidence="2">
    <location>
        <begin position="88"/>
        <end position="109"/>
    </location>
</feature>
<reference evidence="5 6" key="1">
    <citation type="submission" date="2020-04" db="EMBL/GenBank/DDBJ databases">
        <title>Perkinsus olseni comparative genomics.</title>
        <authorList>
            <person name="Bogema D.R."/>
        </authorList>
    </citation>
    <scope>NUCLEOTIDE SEQUENCE [LARGE SCALE GENOMIC DNA]</scope>
    <source>
        <strain evidence="5">00978-12</strain>
    </source>
</reference>
<dbReference type="Gene3D" id="3.30.420.10">
    <property type="entry name" value="Ribonuclease H-like superfamily/Ribonuclease H"/>
    <property type="match status" value="1"/>
</dbReference>